<accession>A0ABQ0GXJ1</accession>
<evidence type="ECO:0000313" key="2">
    <source>
        <dbReference type="Proteomes" id="UP001628091"/>
    </source>
</evidence>
<protein>
    <submittedName>
        <fullName evidence="1">DUF3168 domain-containing protein</fullName>
    </submittedName>
</protein>
<proteinExistence type="predicted"/>
<evidence type="ECO:0000313" key="1">
    <source>
        <dbReference type="EMBL" id="GAB1581396.1"/>
    </source>
</evidence>
<comment type="caution">
    <text evidence="1">The sequence shown here is derived from an EMBL/GenBank/DDBJ whole genome shotgun (WGS) entry which is preliminary data.</text>
</comment>
<dbReference type="InterPro" id="IPR053745">
    <property type="entry name" value="Viral_Tail_Comp_sf"/>
</dbReference>
<dbReference type="RefSeq" id="WP_407864234.1">
    <property type="nucleotide sequence ID" value="NZ_BAAFZP010000001.1"/>
</dbReference>
<dbReference type="Gene3D" id="3.30.2000.30">
    <property type="match status" value="1"/>
</dbReference>
<dbReference type="InterPro" id="IPR021508">
    <property type="entry name" value="Gp17-like"/>
</dbReference>
<organism evidence="1 2">
    <name type="scientific">Phyllobacterium phragmitis</name>
    <dbReference type="NCBI Taxonomy" id="2670329"/>
    <lineage>
        <taxon>Bacteria</taxon>
        <taxon>Pseudomonadati</taxon>
        <taxon>Pseudomonadota</taxon>
        <taxon>Alphaproteobacteria</taxon>
        <taxon>Hyphomicrobiales</taxon>
        <taxon>Phyllobacteriaceae</taxon>
        <taxon>Phyllobacterium</taxon>
    </lineage>
</organism>
<sequence>MTSANMELQKAVYLALSDDAALVEKLGGANIYDHIPIAAAFPYVTFGQTTVYDWSTDSEVGDEHLFTVHVWARAGGRKQVLEIMDLIAIRMSQAVLALDGHRLVNMALQYSQARNDDERDGYHGLLRYRAVTEVMA</sequence>
<gene>
    <name evidence="1" type="ORF">PPNSA23_13390</name>
</gene>
<name>A0ABQ0GXJ1_9HYPH</name>
<reference evidence="1 2" key="1">
    <citation type="submission" date="2024-10" db="EMBL/GenBank/DDBJ databases">
        <title>Isolation, draft genome sequencing and identification of Phyllobacterium sp. NSA23, isolated from leaf soil.</title>
        <authorList>
            <person name="Akita H."/>
        </authorList>
    </citation>
    <scope>NUCLEOTIDE SEQUENCE [LARGE SCALE GENOMIC DNA]</scope>
    <source>
        <strain evidence="1 2">NSA23</strain>
    </source>
</reference>
<dbReference type="EMBL" id="BAAFZP010000001">
    <property type="protein sequence ID" value="GAB1581396.1"/>
    <property type="molecule type" value="Genomic_DNA"/>
</dbReference>
<keyword evidence="2" id="KW-1185">Reference proteome</keyword>
<dbReference type="Pfam" id="PF11367">
    <property type="entry name" value="Tail_completion_gp17"/>
    <property type="match status" value="1"/>
</dbReference>
<dbReference type="Proteomes" id="UP001628091">
    <property type="component" value="Unassembled WGS sequence"/>
</dbReference>